<dbReference type="STRING" id="999552.METH_10515"/>
<dbReference type="OrthoDB" id="9810387at2"/>
<dbReference type="RefSeq" id="WP_024090351.1">
    <property type="nucleotide sequence ID" value="NC_023135.1"/>
</dbReference>
<dbReference type="InterPro" id="IPR038293">
    <property type="entry name" value="ATPase_inh_sub_z_sf"/>
</dbReference>
<protein>
    <submittedName>
        <fullName evidence="1">Aldolase</fullName>
    </submittedName>
</protein>
<sequence length="105" mass="11607">MTTFDEREQAFEAKFAHDEEMQFKARARCNKLVGLWAAELLGKSGSSAHDYAQSVVSADLVEAGHDDIVRKLAGDLGPRASENQIRSKLLEMMPRAQEEILSEAG</sequence>
<dbReference type="KEGG" id="lmd:METH_10515"/>
<dbReference type="HOGENOM" id="CLU_146724_0_0_5"/>
<dbReference type="Proteomes" id="UP000018780">
    <property type="component" value="Chromosome"/>
</dbReference>
<name>V9VQN8_9RHOB</name>
<evidence type="ECO:0000313" key="2">
    <source>
        <dbReference type="Proteomes" id="UP000018780"/>
    </source>
</evidence>
<evidence type="ECO:0000313" key="1">
    <source>
        <dbReference type="EMBL" id="AHD01061.1"/>
    </source>
</evidence>
<reference evidence="1 2" key="1">
    <citation type="submission" date="2013-09" db="EMBL/GenBank/DDBJ databases">
        <authorList>
            <consortium name="DOE Joint Genome Institute"/>
            <person name="Klenk H.-P."/>
            <person name="Huntemann M."/>
            <person name="Han J."/>
            <person name="Chen A."/>
            <person name="Kyrpides N."/>
            <person name="Mavromatis K."/>
            <person name="Markowitz V."/>
            <person name="Palaniappan K."/>
            <person name="Ivanova N."/>
            <person name="Schaumberg A."/>
            <person name="Pati A."/>
            <person name="Liolios K."/>
            <person name="Nordberg H.P."/>
            <person name="Cantor M.N."/>
            <person name="Hua S.X."/>
            <person name="Woyke T."/>
        </authorList>
    </citation>
    <scope>NUCLEOTIDE SEQUENCE [LARGE SCALE GENOMIC DNA]</scope>
    <source>
        <strain evidence="1 2">DSM 14336</strain>
    </source>
</reference>
<dbReference type="PATRIC" id="fig|999552.6.peg.2103"/>
<dbReference type="Pfam" id="PF07345">
    <property type="entry name" value="ATPaseInh_sub_z"/>
    <property type="match status" value="1"/>
</dbReference>
<dbReference type="Gene3D" id="1.10.790.20">
    <property type="entry name" value="Domain of unknown function DUF1476"/>
    <property type="match status" value="1"/>
</dbReference>
<dbReference type="PIRSF" id="PIRSF031780">
    <property type="entry name" value="UCP031780"/>
    <property type="match status" value="1"/>
</dbReference>
<organism evidence="1 2">
    <name type="scientific">Leisingera methylohalidivorans DSM 14336</name>
    <dbReference type="NCBI Taxonomy" id="999552"/>
    <lineage>
        <taxon>Bacteria</taxon>
        <taxon>Pseudomonadati</taxon>
        <taxon>Pseudomonadota</taxon>
        <taxon>Alphaproteobacteria</taxon>
        <taxon>Rhodobacterales</taxon>
        <taxon>Roseobacteraceae</taxon>
        <taxon>Leisingera</taxon>
    </lineage>
</organism>
<proteinExistence type="predicted"/>
<keyword evidence="2" id="KW-1185">Reference proteome</keyword>
<accession>V9VQN8</accession>
<dbReference type="EMBL" id="CP006773">
    <property type="protein sequence ID" value="AHD01061.1"/>
    <property type="molecule type" value="Genomic_DNA"/>
</dbReference>
<gene>
    <name evidence="1" type="ORF">METH_10515</name>
</gene>
<dbReference type="AlphaFoldDB" id="V9VQN8"/>
<dbReference type="InterPro" id="IPR009945">
    <property type="entry name" value="ATPase_inh_sub_z"/>
</dbReference>